<dbReference type="Proteomes" id="UP000265520">
    <property type="component" value="Unassembled WGS sequence"/>
</dbReference>
<dbReference type="Pfam" id="PF25597">
    <property type="entry name" value="SH3_retrovirus"/>
    <property type="match status" value="1"/>
</dbReference>
<dbReference type="GO" id="GO:0015074">
    <property type="term" value="P:DNA integration"/>
    <property type="evidence" value="ECO:0007669"/>
    <property type="project" value="InterPro"/>
</dbReference>
<dbReference type="Gene3D" id="3.30.420.10">
    <property type="entry name" value="Ribonuclease H-like superfamily/Ribonuclease H"/>
    <property type="match status" value="1"/>
</dbReference>
<dbReference type="PROSITE" id="PS50994">
    <property type="entry name" value="INTEGRASE"/>
    <property type="match status" value="1"/>
</dbReference>
<evidence type="ECO:0000313" key="3">
    <source>
        <dbReference type="EMBL" id="MCH81752.1"/>
    </source>
</evidence>
<name>A0A392M335_9FABA</name>
<keyword evidence="4" id="KW-1185">Reference proteome</keyword>
<proteinExistence type="predicted"/>
<dbReference type="InterPro" id="IPR025724">
    <property type="entry name" value="GAG-pre-integrase_dom"/>
</dbReference>
<evidence type="ECO:0000259" key="2">
    <source>
        <dbReference type="PROSITE" id="PS50994"/>
    </source>
</evidence>
<feature type="region of interest" description="Disordered" evidence="1">
    <location>
        <begin position="108"/>
        <end position="145"/>
    </location>
</feature>
<dbReference type="PANTHER" id="PTHR42648:SF18">
    <property type="entry name" value="RETROTRANSPOSON, UNCLASSIFIED-LIKE PROTEIN"/>
    <property type="match status" value="1"/>
</dbReference>
<dbReference type="InterPro" id="IPR057670">
    <property type="entry name" value="SH3_retrovirus"/>
</dbReference>
<feature type="non-terminal residue" evidence="3">
    <location>
        <position position="541"/>
    </location>
</feature>
<dbReference type="InterPro" id="IPR036397">
    <property type="entry name" value="RNaseH_sf"/>
</dbReference>
<dbReference type="Pfam" id="PF00665">
    <property type="entry name" value="rve"/>
    <property type="match status" value="1"/>
</dbReference>
<evidence type="ECO:0000313" key="4">
    <source>
        <dbReference type="Proteomes" id="UP000265520"/>
    </source>
</evidence>
<feature type="compositionally biased region" description="Low complexity" evidence="1">
    <location>
        <begin position="116"/>
        <end position="127"/>
    </location>
</feature>
<evidence type="ECO:0000256" key="1">
    <source>
        <dbReference type="SAM" id="MobiDB-lite"/>
    </source>
</evidence>
<dbReference type="SUPFAM" id="SSF53098">
    <property type="entry name" value="Ribonuclease H-like"/>
    <property type="match status" value="1"/>
</dbReference>
<gene>
    <name evidence="3" type="ORF">A2U01_0002544</name>
</gene>
<dbReference type="Pfam" id="PF14223">
    <property type="entry name" value="Retrotran_gag_2"/>
    <property type="match status" value="1"/>
</dbReference>
<dbReference type="InterPro" id="IPR001584">
    <property type="entry name" value="Integrase_cat-core"/>
</dbReference>
<comment type="caution">
    <text evidence="3">The sequence shown here is derived from an EMBL/GenBank/DDBJ whole genome shotgun (WGS) entry which is preliminary data.</text>
</comment>
<feature type="domain" description="Integrase catalytic" evidence="2">
    <location>
        <begin position="209"/>
        <end position="385"/>
    </location>
</feature>
<organism evidence="3 4">
    <name type="scientific">Trifolium medium</name>
    <dbReference type="NCBI Taxonomy" id="97028"/>
    <lineage>
        <taxon>Eukaryota</taxon>
        <taxon>Viridiplantae</taxon>
        <taxon>Streptophyta</taxon>
        <taxon>Embryophyta</taxon>
        <taxon>Tracheophyta</taxon>
        <taxon>Spermatophyta</taxon>
        <taxon>Magnoliopsida</taxon>
        <taxon>eudicotyledons</taxon>
        <taxon>Gunneridae</taxon>
        <taxon>Pentapetalae</taxon>
        <taxon>rosids</taxon>
        <taxon>fabids</taxon>
        <taxon>Fabales</taxon>
        <taxon>Fabaceae</taxon>
        <taxon>Papilionoideae</taxon>
        <taxon>50 kb inversion clade</taxon>
        <taxon>NPAAA clade</taxon>
        <taxon>Hologalegina</taxon>
        <taxon>IRL clade</taxon>
        <taxon>Trifolieae</taxon>
        <taxon>Trifolium</taxon>
    </lineage>
</organism>
<accession>A0A392M335</accession>
<reference evidence="3 4" key="1">
    <citation type="journal article" date="2018" name="Front. Plant Sci.">
        <title>Red Clover (Trifolium pratense) and Zigzag Clover (T. medium) - A Picture of Genomic Similarities and Differences.</title>
        <authorList>
            <person name="Dluhosova J."/>
            <person name="Istvanek J."/>
            <person name="Nedelnik J."/>
            <person name="Repkova J."/>
        </authorList>
    </citation>
    <scope>NUCLEOTIDE SEQUENCE [LARGE SCALE GENOMIC DNA]</scope>
    <source>
        <strain evidence="4">cv. 10/8</strain>
        <tissue evidence="3">Leaf</tissue>
    </source>
</reference>
<dbReference type="GO" id="GO:0003676">
    <property type="term" value="F:nucleic acid binding"/>
    <property type="evidence" value="ECO:0007669"/>
    <property type="project" value="InterPro"/>
</dbReference>
<dbReference type="InterPro" id="IPR039537">
    <property type="entry name" value="Retrotran_Ty1/copia-like"/>
</dbReference>
<feature type="compositionally biased region" description="Polar residues" evidence="1">
    <location>
        <begin position="501"/>
        <end position="511"/>
    </location>
</feature>
<dbReference type="Pfam" id="PF13976">
    <property type="entry name" value="gag_pre-integrs"/>
    <property type="match status" value="1"/>
</dbReference>
<dbReference type="PANTHER" id="PTHR42648">
    <property type="entry name" value="TRANSPOSASE, PUTATIVE-RELATED"/>
    <property type="match status" value="1"/>
</dbReference>
<dbReference type="InterPro" id="IPR012337">
    <property type="entry name" value="RNaseH-like_sf"/>
</dbReference>
<dbReference type="AlphaFoldDB" id="A0A392M335"/>
<feature type="region of interest" description="Disordered" evidence="1">
    <location>
        <begin position="499"/>
        <end position="526"/>
    </location>
</feature>
<protein>
    <submittedName>
        <fullName evidence="3">Copia-type polyprotein</fullName>
    </submittedName>
</protein>
<dbReference type="EMBL" id="LXQA010002726">
    <property type="protein sequence ID" value="MCH81752.1"/>
    <property type="molecule type" value="Genomic_DNA"/>
</dbReference>
<sequence>MKHKFQGSTKVKRAQLQALRGEFEILRMKEDESVNDYFGRVLATVNKMKIQGETMEQRIVVEKILRSMTRKFNYVVCAIEESNDVETLSIDELQGSLLVHEQKMKPVKEEEQALKAASGERNSSSARGRGRGAKGNQGDNSQMNVTGRVLDSCSRRISLLSSKITGVRYGHLNFKGLKTLQQKNMVKGLPKIEDSNSVCSDCLTGKQHRESIPKTSNWKSARKLELIHSDICGPISPASNGNKRYLLTFIDDFSRKAWVYFLKDKSSAFDYFKKFRTMVEKECGEAIVCLRTDRGGEFNSHEFKDYCEENGIKRQLTAAYTPQQNGIAERKNRTIMEMVRSMLAGKDMPKMFWPEAVNWSIYVLNRSPAAALLDVTPEEAWSGIKSSVKHFKIFGCIAYSHVPDAHRRKLDDKSVKCIFLGISEESKAYRLYNPTTQKIVISRDVVFAELDKWKWNESSKSEESHLEDNDDATENNIEPEIEDNEEHEQNDRHVNDLSEHIGTSTSNLNQGRTRRPPSWHADYDTTMNEDDFIDEAAMNLI</sequence>